<dbReference type="Proteomes" id="UP000193404">
    <property type="component" value="Chromosome"/>
</dbReference>
<dbReference type="EMBL" id="CP020477">
    <property type="protein sequence ID" value="ARM75049.1"/>
    <property type="molecule type" value="Genomic_DNA"/>
</dbReference>
<protein>
    <submittedName>
        <fullName evidence="4">3-hydroxybutyryl-CoA dehydrogenase</fullName>
    </submittedName>
</protein>
<evidence type="ECO:0000259" key="2">
    <source>
        <dbReference type="Pfam" id="PF00725"/>
    </source>
</evidence>
<dbReference type="SUPFAM" id="SSF51735">
    <property type="entry name" value="NAD(P)-binding Rossmann-fold domains"/>
    <property type="match status" value="1"/>
</dbReference>
<feature type="domain" description="3-hydroxyacyl-CoA dehydrogenase C-terminal" evidence="2">
    <location>
        <begin position="186"/>
        <end position="280"/>
    </location>
</feature>
<evidence type="ECO:0000259" key="3">
    <source>
        <dbReference type="Pfam" id="PF02737"/>
    </source>
</evidence>
<keyword evidence="1" id="KW-0560">Oxidoreductase</keyword>
<dbReference type="GeneID" id="41589799"/>
<dbReference type="STRING" id="282676.B6F84_02730"/>
<dbReference type="GO" id="GO:0070403">
    <property type="term" value="F:NAD+ binding"/>
    <property type="evidence" value="ECO:0007669"/>
    <property type="project" value="InterPro"/>
</dbReference>
<dbReference type="PANTHER" id="PTHR48075:SF5">
    <property type="entry name" value="3-HYDROXYBUTYRYL-COA DEHYDROGENASE"/>
    <property type="match status" value="1"/>
</dbReference>
<dbReference type="Pfam" id="PF00725">
    <property type="entry name" value="3HCDH"/>
    <property type="match status" value="2"/>
</dbReference>
<dbReference type="Pfam" id="PF02737">
    <property type="entry name" value="3HCDH_N"/>
    <property type="match status" value="1"/>
</dbReference>
<dbReference type="Gene3D" id="1.10.1040.10">
    <property type="entry name" value="N-(1-d-carboxylethyl)-l-norvaline Dehydrogenase, domain 2"/>
    <property type="match status" value="2"/>
</dbReference>
<name>A0A1W6JXS1_9CREN</name>
<dbReference type="GO" id="GO:0016616">
    <property type="term" value="F:oxidoreductase activity, acting on the CH-OH group of donors, NAD or NADP as acceptor"/>
    <property type="evidence" value="ECO:0007669"/>
    <property type="project" value="InterPro"/>
</dbReference>
<gene>
    <name evidence="4" type="ORF">B6F84_02730</name>
</gene>
<keyword evidence="5" id="KW-1185">Reference proteome</keyword>
<dbReference type="RefSeq" id="WP_420807170.1">
    <property type="nucleotide sequence ID" value="NZ_CP020477.1"/>
</dbReference>
<dbReference type="InterPro" id="IPR036291">
    <property type="entry name" value="NAD(P)-bd_dom_sf"/>
</dbReference>
<dbReference type="AlphaFoldDB" id="A0A1W6JXS1"/>
<feature type="domain" description="3-hydroxyacyl-CoA dehydrogenase NAD binding" evidence="3">
    <location>
        <begin position="6"/>
        <end position="180"/>
    </location>
</feature>
<evidence type="ECO:0000313" key="5">
    <source>
        <dbReference type="Proteomes" id="UP000193404"/>
    </source>
</evidence>
<reference evidence="4 5" key="1">
    <citation type="submission" date="2017-03" db="EMBL/GenBank/DDBJ databases">
        <title>Sulfur activation and transportation mechanism of thermophilic Archaea Acidianus manzaensis YN-25.</title>
        <authorList>
            <person name="Ma Y."/>
            <person name="Yang Y."/>
            <person name="Xia J."/>
        </authorList>
    </citation>
    <scope>NUCLEOTIDE SEQUENCE [LARGE SCALE GENOMIC DNA]</scope>
    <source>
        <strain evidence="4 5">YN-25</strain>
    </source>
</reference>
<proteinExistence type="predicted"/>
<organism evidence="4 5">
    <name type="scientific">Acidianus manzaensis</name>
    <dbReference type="NCBI Taxonomy" id="282676"/>
    <lineage>
        <taxon>Archaea</taxon>
        <taxon>Thermoproteota</taxon>
        <taxon>Thermoprotei</taxon>
        <taxon>Sulfolobales</taxon>
        <taxon>Sulfolobaceae</taxon>
        <taxon>Acidianus</taxon>
    </lineage>
</organism>
<evidence type="ECO:0000256" key="1">
    <source>
        <dbReference type="ARBA" id="ARBA00023002"/>
    </source>
</evidence>
<dbReference type="SUPFAM" id="SSF48179">
    <property type="entry name" value="6-phosphogluconate dehydrogenase C-terminal domain-like"/>
    <property type="match status" value="2"/>
</dbReference>
<accession>A0A1W6JXS1</accession>
<dbReference type="FunFam" id="3.40.50.720:FF:000009">
    <property type="entry name" value="Fatty oxidation complex, alpha subunit"/>
    <property type="match status" value="1"/>
</dbReference>
<dbReference type="InterPro" id="IPR006176">
    <property type="entry name" value="3-OHacyl-CoA_DH_NAD-bd"/>
</dbReference>
<dbReference type="KEGG" id="aman:B6F84_02730"/>
<dbReference type="GO" id="GO:0006631">
    <property type="term" value="P:fatty acid metabolic process"/>
    <property type="evidence" value="ECO:0007669"/>
    <property type="project" value="InterPro"/>
</dbReference>
<dbReference type="PANTHER" id="PTHR48075">
    <property type="entry name" value="3-HYDROXYACYL-COA DEHYDROGENASE FAMILY PROTEIN"/>
    <property type="match status" value="1"/>
</dbReference>
<evidence type="ECO:0000313" key="4">
    <source>
        <dbReference type="EMBL" id="ARM75049.1"/>
    </source>
</evidence>
<sequence length="392" mass="43991">MKMMKFAVVGSGAMGHGIAEVLAINGFEVKMIDISWDILNKAKSRMEDSLKKFYEKKIITENPEEIMKRISMSTSYDVANDIDFAIEAVPESIDLKRKVFQSLDKIAPSNAILASNTSSIPISDIAEATNRREKVIGMHFFNPPQIMKLVEVIPSKYTSEDTINRTVDLAKTLGKVPVRLRIEVPGFIGNRIYLRLLQEACREVENKEATIEEVDSAARYKLGLPMGIFELADYVGIDISVDLWNIIVNRGASDVNCNLFKEKMNNKELGVKTGKGFYSYPSPGKYAKVKLPEESKVDPARLLSLAINEGCWLIENNIVNAKEIDDVMKYGYNFPKGLMEMADELGLDNILQNLKDISSKGYKAYIPQKLLEKMVSEGNLGKKAKRGFYIYA</sequence>
<dbReference type="InterPro" id="IPR013328">
    <property type="entry name" value="6PGD_dom2"/>
</dbReference>
<dbReference type="InterPro" id="IPR008927">
    <property type="entry name" value="6-PGluconate_DH-like_C_sf"/>
</dbReference>
<dbReference type="Gene3D" id="3.40.50.720">
    <property type="entry name" value="NAD(P)-binding Rossmann-like Domain"/>
    <property type="match status" value="1"/>
</dbReference>
<feature type="domain" description="3-hydroxyacyl-CoA dehydrogenase C-terminal" evidence="2">
    <location>
        <begin position="301"/>
        <end position="391"/>
    </location>
</feature>
<dbReference type="InterPro" id="IPR006108">
    <property type="entry name" value="3HC_DH_C"/>
</dbReference>